<proteinExistence type="predicted"/>
<evidence type="ECO:0000313" key="2">
    <source>
        <dbReference type="EMBL" id="KAG2491250.1"/>
    </source>
</evidence>
<protein>
    <recommendedName>
        <fullName evidence="4">Glycosyltransferase</fullName>
    </recommendedName>
</protein>
<dbReference type="OrthoDB" id="549336at2759"/>
<sequence length="474" mass="50735">MLLARSALALGSSEAGHGWQPSRGARVGGPDLTLILDPTAPDFATGLGRGLRRAMASSSSISISDGARVVIVNDIAGHFEVLASVMVQLHRMQQASSGKLLAGKPRVVFTGNIAGPEKNGLLDWLGQEVSESAQWLPLGNFGLLGPTAGSGGKGGKGAAGSKTSSGSGGKKGSPADDPADLVICVSAELAPQICAAVAAAVDPRLLVVVVHRADTHSKNAKFLRLHRAPLRLMALAPHVANLSRHMLKRDQVDWAMPVAPFVPAKPCNAKACLSGFALQGALRRYRSKACATSACYTRDYAALWRRLLELRDEGAGPVPPVVVVGKGERKNLLLPPELDGANSSVTYKPWLPYPEFWGLIYHSLALVPAFGMPVYYESRISSTILASLVTCVPLIAEQKLLDVYTFMSEKHVFLRQPGEDEAAAMVRVMALPEAEILTRRRAMCELQKEMNERADGLLAQYIQEALATDRQSRR</sequence>
<organism evidence="2 3">
    <name type="scientific">Edaphochlamys debaryana</name>
    <dbReference type="NCBI Taxonomy" id="47281"/>
    <lineage>
        <taxon>Eukaryota</taxon>
        <taxon>Viridiplantae</taxon>
        <taxon>Chlorophyta</taxon>
        <taxon>core chlorophytes</taxon>
        <taxon>Chlorophyceae</taxon>
        <taxon>CS clade</taxon>
        <taxon>Chlamydomonadales</taxon>
        <taxon>Chlamydomonadales incertae sedis</taxon>
        <taxon>Edaphochlamys</taxon>
    </lineage>
</organism>
<evidence type="ECO:0008006" key="4">
    <source>
        <dbReference type="Google" id="ProtNLM"/>
    </source>
</evidence>
<name>A0A835XWQ3_9CHLO</name>
<evidence type="ECO:0000313" key="3">
    <source>
        <dbReference type="Proteomes" id="UP000612055"/>
    </source>
</evidence>
<dbReference type="AlphaFoldDB" id="A0A835XWQ3"/>
<comment type="caution">
    <text evidence="2">The sequence shown here is derived from an EMBL/GenBank/DDBJ whole genome shotgun (WGS) entry which is preliminary data.</text>
</comment>
<accession>A0A835XWQ3</accession>
<gene>
    <name evidence="2" type="ORF">HYH03_010457</name>
</gene>
<keyword evidence="3" id="KW-1185">Reference proteome</keyword>
<dbReference type="EMBL" id="JAEHOE010000055">
    <property type="protein sequence ID" value="KAG2491250.1"/>
    <property type="molecule type" value="Genomic_DNA"/>
</dbReference>
<reference evidence="2" key="1">
    <citation type="journal article" date="2020" name="bioRxiv">
        <title>Comparative genomics of Chlamydomonas.</title>
        <authorList>
            <person name="Craig R.J."/>
            <person name="Hasan A.R."/>
            <person name="Ness R.W."/>
            <person name="Keightley P.D."/>
        </authorList>
    </citation>
    <scope>NUCLEOTIDE SEQUENCE</scope>
    <source>
        <strain evidence="2">CCAP 11/70</strain>
    </source>
</reference>
<evidence type="ECO:0000256" key="1">
    <source>
        <dbReference type="SAM" id="MobiDB-lite"/>
    </source>
</evidence>
<feature type="region of interest" description="Disordered" evidence="1">
    <location>
        <begin position="152"/>
        <end position="175"/>
    </location>
</feature>
<dbReference type="Proteomes" id="UP000612055">
    <property type="component" value="Unassembled WGS sequence"/>
</dbReference>